<feature type="non-terminal residue" evidence="1">
    <location>
        <position position="1"/>
    </location>
</feature>
<name>A0A699RTA8_TANCI</name>
<dbReference type="AlphaFoldDB" id="A0A699RTA8"/>
<comment type="caution">
    <text evidence="1">The sequence shown here is derived from an EMBL/GenBank/DDBJ whole genome shotgun (WGS) entry which is preliminary data.</text>
</comment>
<evidence type="ECO:0000313" key="1">
    <source>
        <dbReference type="EMBL" id="GFC86061.1"/>
    </source>
</evidence>
<accession>A0A699RTA8</accession>
<organism evidence="1">
    <name type="scientific">Tanacetum cinerariifolium</name>
    <name type="common">Dalmatian daisy</name>
    <name type="synonym">Chrysanthemum cinerariifolium</name>
    <dbReference type="NCBI Taxonomy" id="118510"/>
    <lineage>
        <taxon>Eukaryota</taxon>
        <taxon>Viridiplantae</taxon>
        <taxon>Streptophyta</taxon>
        <taxon>Embryophyta</taxon>
        <taxon>Tracheophyta</taxon>
        <taxon>Spermatophyta</taxon>
        <taxon>Magnoliopsida</taxon>
        <taxon>eudicotyledons</taxon>
        <taxon>Gunneridae</taxon>
        <taxon>Pentapetalae</taxon>
        <taxon>asterids</taxon>
        <taxon>campanulids</taxon>
        <taxon>Asterales</taxon>
        <taxon>Asteraceae</taxon>
        <taxon>Asteroideae</taxon>
        <taxon>Anthemideae</taxon>
        <taxon>Anthemidinae</taxon>
        <taxon>Tanacetum</taxon>
    </lineage>
</organism>
<sequence>GSLDEATTSDYPFLNNIIDHSISPFSAFVKLKPDRFPHQITVLAPRVVGVSLPATKVSTMTPAPSLVELFLKDASPLFAAAALEKNEEWLSAMVDTTNEEMVGAAFDNSVHGIVYQLCHEMNRVESSSI</sequence>
<protein>
    <submittedName>
        <fullName evidence="1">Uncharacterized protein</fullName>
    </submittedName>
</protein>
<gene>
    <name evidence="1" type="ORF">Tci_858031</name>
</gene>
<proteinExistence type="predicted"/>
<reference evidence="1" key="1">
    <citation type="journal article" date="2019" name="Sci. Rep.">
        <title>Draft genome of Tanacetum cinerariifolium, the natural source of mosquito coil.</title>
        <authorList>
            <person name="Yamashiro T."/>
            <person name="Shiraishi A."/>
            <person name="Satake H."/>
            <person name="Nakayama K."/>
        </authorList>
    </citation>
    <scope>NUCLEOTIDE SEQUENCE</scope>
</reference>
<dbReference type="EMBL" id="BKCJ011103171">
    <property type="protein sequence ID" value="GFC86061.1"/>
    <property type="molecule type" value="Genomic_DNA"/>
</dbReference>